<protein>
    <recommendedName>
        <fullName evidence="2 10">FAD:protein FMN transferase</fullName>
        <ecNumber evidence="1 10">2.7.1.180</ecNumber>
    </recommendedName>
    <alternativeName>
        <fullName evidence="8 10">Flavin transferase</fullName>
    </alternativeName>
</protein>
<dbReference type="Pfam" id="PF02424">
    <property type="entry name" value="ApbE"/>
    <property type="match status" value="1"/>
</dbReference>
<keyword evidence="5 10" id="KW-0479">Metal-binding</keyword>
<accession>A0A9W6GMK3</accession>
<keyword evidence="12" id="KW-0472">Membrane</keyword>
<evidence type="ECO:0000256" key="11">
    <source>
        <dbReference type="PIRSR" id="PIRSR006268-2"/>
    </source>
</evidence>
<comment type="subcellular location">
    <subcellularLocation>
        <location evidence="12">Cell inner membrane</location>
        <topology evidence="12">Lipid-anchor</topology>
        <orientation evidence="12">Periplasmic side</orientation>
    </subcellularLocation>
</comment>
<dbReference type="SUPFAM" id="SSF143631">
    <property type="entry name" value="ApbE-like"/>
    <property type="match status" value="1"/>
</dbReference>
<keyword evidence="4 10" id="KW-0808">Transferase</keyword>
<dbReference type="EC" id="2.7.1.180" evidence="1 10"/>
<keyword evidence="3 10" id="KW-0285">Flavoprotein</keyword>
<dbReference type="PROSITE" id="PS51257">
    <property type="entry name" value="PROKAR_LIPOPROTEIN"/>
    <property type="match status" value="1"/>
</dbReference>
<comment type="catalytic activity">
    <reaction evidence="9 10 12">
        <text>L-threonyl-[protein] + FAD = FMN-L-threonyl-[protein] + AMP + H(+)</text>
        <dbReference type="Rhea" id="RHEA:36847"/>
        <dbReference type="Rhea" id="RHEA-COMP:11060"/>
        <dbReference type="Rhea" id="RHEA-COMP:11061"/>
        <dbReference type="ChEBI" id="CHEBI:15378"/>
        <dbReference type="ChEBI" id="CHEBI:30013"/>
        <dbReference type="ChEBI" id="CHEBI:57692"/>
        <dbReference type="ChEBI" id="CHEBI:74257"/>
        <dbReference type="ChEBI" id="CHEBI:456215"/>
        <dbReference type="EC" id="2.7.1.180"/>
    </reaction>
</comment>
<name>A0A9W6GMK3_9FUSO</name>
<dbReference type="GO" id="GO:0005886">
    <property type="term" value="C:plasma membrane"/>
    <property type="evidence" value="ECO:0007669"/>
    <property type="project" value="UniProtKB-SubCell"/>
</dbReference>
<evidence type="ECO:0000256" key="9">
    <source>
        <dbReference type="ARBA" id="ARBA00048540"/>
    </source>
</evidence>
<dbReference type="AlphaFoldDB" id="A0A9W6GMK3"/>
<keyword evidence="7 10" id="KW-0460">Magnesium</keyword>
<evidence type="ECO:0000256" key="8">
    <source>
        <dbReference type="ARBA" id="ARBA00031306"/>
    </source>
</evidence>
<evidence type="ECO:0000256" key="2">
    <source>
        <dbReference type="ARBA" id="ARBA00016337"/>
    </source>
</evidence>
<comment type="function">
    <text evidence="12">Flavin transferase that catalyzes the transfer of the FMN moiety of FAD and its covalent binding to the hydroxyl group of a threonine residue in a target flavoprotein.</text>
</comment>
<dbReference type="GO" id="GO:0016740">
    <property type="term" value="F:transferase activity"/>
    <property type="evidence" value="ECO:0007669"/>
    <property type="project" value="UniProtKB-UniRule"/>
</dbReference>
<dbReference type="PANTHER" id="PTHR30040:SF2">
    <property type="entry name" value="FAD:PROTEIN FMN TRANSFERASE"/>
    <property type="match status" value="1"/>
</dbReference>
<evidence type="ECO:0000256" key="10">
    <source>
        <dbReference type="PIRNR" id="PIRNR006268"/>
    </source>
</evidence>
<dbReference type="PIRSF" id="PIRSF006268">
    <property type="entry name" value="ApbE"/>
    <property type="match status" value="1"/>
</dbReference>
<comment type="cofactor">
    <cofactor evidence="11">
        <name>Mg(2+)</name>
        <dbReference type="ChEBI" id="CHEBI:18420"/>
    </cofactor>
    <cofactor evidence="11">
        <name>Mn(2+)</name>
        <dbReference type="ChEBI" id="CHEBI:29035"/>
    </cofactor>
    <text evidence="11">Magnesium. Can also use manganese.</text>
</comment>
<evidence type="ECO:0000256" key="6">
    <source>
        <dbReference type="ARBA" id="ARBA00022827"/>
    </source>
</evidence>
<evidence type="ECO:0000256" key="1">
    <source>
        <dbReference type="ARBA" id="ARBA00011955"/>
    </source>
</evidence>
<dbReference type="EMBL" id="BSDY01000026">
    <property type="protein sequence ID" value="GLI57848.1"/>
    <property type="molecule type" value="Genomic_DNA"/>
</dbReference>
<feature type="binding site" evidence="11">
    <location>
        <position position="169"/>
    </location>
    <ligand>
        <name>Mg(2+)</name>
        <dbReference type="ChEBI" id="CHEBI:18420"/>
    </ligand>
</feature>
<evidence type="ECO:0000256" key="5">
    <source>
        <dbReference type="ARBA" id="ARBA00022723"/>
    </source>
</evidence>
<gene>
    <name evidence="13" type="ORF">PM10SUCC1_33620</name>
</gene>
<dbReference type="Proteomes" id="UP001144471">
    <property type="component" value="Unassembled WGS sequence"/>
</dbReference>
<evidence type="ECO:0000313" key="13">
    <source>
        <dbReference type="EMBL" id="GLI57848.1"/>
    </source>
</evidence>
<keyword evidence="14" id="KW-1185">Reference proteome</keyword>
<organism evidence="13 14">
    <name type="scientific">Propionigenium maris DSM 9537</name>
    <dbReference type="NCBI Taxonomy" id="1123000"/>
    <lineage>
        <taxon>Bacteria</taxon>
        <taxon>Fusobacteriati</taxon>
        <taxon>Fusobacteriota</taxon>
        <taxon>Fusobacteriia</taxon>
        <taxon>Fusobacteriales</taxon>
        <taxon>Fusobacteriaceae</taxon>
        <taxon>Propionigenium</taxon>
    </lineage>
</organism>
<dbReference type="InterPro" id="IPR003374">
    <property type="entry name" value="ApbE-like_sf"/>
</dbReference>
<proteinExistence type="inferred from homology"/>
<evidence type="ECO:0000313" key="14">
    <source>
        <dbReference type="Proteomes" id="UP001144471"/>
    </source>
</evidence>
<evidence type="ECO:0000256" key="3">
    <source>
        <dbReference type="ARBA" id="ARBA00022630"/>
    </source>
</evidence>
<keyword evidence="6 10" id="KW-0274">FAD</keyword>
<dbReference type="InterPro" id="IPR024932">
    <property type="entry name" value="ApbE"/>
</dbReference>
<comment type="similarity">
    <text evidence="10 12">Belongs to the ApbE family.</text>
</comment>
<dbReference type="PANTHER" id="PTHR30040">
    <property type="entry name" value="THIAMINE BIOSYNTHESIS LIPOPROTEIN APBE"/>
    <property type="match status" value="1"/>
</dbReference>
<evidence type="ECO:0000256" key="12">
    <source>
        <dbReference type="RuleBase" id="RU363002"/>
    </source>
</evidence>
<keyword evidence="12" id="KW-0449">Lipoprotein</keyword>
<dbReference type="RefSeq" id="WP_281837523.1">
    <property type="nucleotide sequence ID" value="NZ_BSDY01000026.1"/>
</dbReference>
<dbReference type="Gene3D" id="3.10.520.10">
    <property type="entry name" value="ApbE-like domains"/>
    <property type="match status" value="1"/>
</dbReference>
<dbReference type="GO" id="GO:0046872">
    <property type="term" value="F:metal ion binding"/>
    <property type="evidence" value="ECO:0007669"/>
    <property type="project" value="UniProtKB-UniRule"/>
</dbReference>
<sequence length="328" mass="36779">MRKGLLIILIILSLFGCGSREPQRVEREKFLFGTYIKIIVYDEDTKLAEKAIEAAFREIARIDAKMNNHSEGSLIDKINKSTEKRVEIDEEGERILGEVKRVYKLSKGGFDITLRPLLETWGFTVDGGERVPTPEEIEEALSKVDYSKVKIEGGYLTFDAPVEKIDTGAFLKGYAIAQAKLLMEDMGIKSAFITSISSIETIGTKPGGVKWRIGIQNPSNPREILKVANLDDKAMGVSGDYQTFVEIDGKKYHHILSTKDGYPIRDKKMVVVICEDGYTADLYSTAFFSMKIEDIMNYVETQNDLEVLIVDENSKIVISSGFSAFLDK</sequence>
<keyword evidence="12" id="KW-0997">Cell inner membrane</keyword>
<evidence type="ECO:0000256" key="4">
    <source>
        <dbReference type="ARBA" id="ARBA00022679"/>
    </source>
</evidence>
<feature type="binding site" evidence="11">
    <location>
        <position position="281"/>
    </location>
    <ligand>
        <name>Mg(2+)</name>
        <dbReference type="ChEBI" id="CHEBI:18420"/>
    </ligand>
</feature>
<comment type="caution">
    <text evidence="13">The sequence shown here is derived from an EMBL/GenBank/DDBJ whole genome shotgun (WGS) entry which is preliminary data.</text>
</comment>
<reference evidence="13" key="1">
    <citation type="submission" date="2022-12" db="EMBL/GenBank/DDBJ databases">
        <title>Reference genome sequencing for broad-spectrum identification of bacterial and archaeal isolates by mass spectrometry.</title>
        <authorList>
            <person name="Sekiguchi Y."/>
            <person name="Tourlousse D.M."/>
        </authorList>
    </citation>
    <scope>NUCLEOTIDE SEQUENCE</scope>
    <source>
        <strain evidence="13">10succ1</strain>
    </source>
</reference>
<keyword evidence="12" id="KW-1003">Cell membrane</keyword>
<evidence type="ECO:0000256" key="7">
    <source>
        <dbReference type="ARBA" id="ARBA00022842"/>
    </source>
</evidence>
<feature type="binding site" evidence="11">
    <location>
        <position position="285"/>
    </location>
    <ligand>
        <name>Mg(2+)</name>
        <dbReference type="ChEBI" id="CHEBI:18420"/>
    </ligand>
</feature>